<keyword evidence="3" id="KW-0813">Transport</keyword>
<name>A0A318UPR9_9SPHI</name>
<evidence type="ECO:0000256" key="3">
    <source>
        <dbReference type="ARBA" id="ARBA00022448"/>
    </source>
</evidence>
<keyword evidence="8 11" id="KW-1133">Transmembrane helix</keyword>
<keyword evidence="14" id="KW-1185">Reference proteome</keyword>
<comment type="similarity">
    <text evidence="2">Belongs to the TonB family.</text>
</comment>
<dbReference type="InterPro" id="IPR037682">
    <property type="entry name" value="TonB_C"/>
</dbReference>
<dbReference type="PANTHER" id="PTHR33446:SF2">
    <property type="entry name" value="PROTEIN TONB"/>
    <property type="match status" value="1"/>
</dbReference>
<keyword evidence="9 11" id="KW-0472">Membrane</keyword>
<evidence type="ECO:0000256" key="4">
    <source>
        <dbReference type="ARBA" id="ARBA00022475"/>
    </source>
</evidence>
<evidence type="ECO:0000256" key="6">
    <source>
        <dbReference type="ARBA" id="ARBA00022692"/>
    </source>
</evidence>
<evidence type="ECO:0000256" key="1">
    <source>
        <dbReference type="ARBA" id="ARBA00004383"/>
    </source>
</evidence>
<feature type="transmembrane region" description="Helical" evidence="11">
    <location>
        <begin position="40"/>
        <end position="58"/>
    </location>
</feature>
<dbReference type="PANTHER" id="PTHR33446">
    <property type="entry name" value="PROTEIN TONB-RELATED"/>
    <property type="match status" value="1"/>
</dbReference>
<comment type="subcellular location">
    <subcellularLocation>
        <location evidence="1">Cell inner membrane</location>
        <topology evidence="1">Single-pass membrane protein</topology>
        <orientation evidence="1">Periplasmic side</orientation>
    </subcellularLocation>
</comment>
<feature type="region of interest" description="Disordered" evidence="10">
    <location>
        <begin position="136"/>
        <end position="173"/>
    </location>
</feature>
<evidence type="ECO:0000313" key="14">
    <source>
        <dbReference type="Proteomes" id="UP000248198"/>
    </source>
</evidence>
<dbReference type="Pfam" id="PF03544">
    <property type="entry name" value="TonB_C"/>
    <property type="match status" value="1"/>
</dbReference>
<evidence type="ECO:0000256" key="11">
    <source>
        <dbReference type="SAM" id="Phobius"/>
    </source>
</evidence>
<organism evidence="13 14">
    <name type="scientific">Pedobacter nutrimenti</name>
    <dbReference type="NCBI Taxonomy" id="1241337"/>
    <lineage>
        <taxon>Bacteria</taxon>
        <taxon>Pseudomonadati</taxon>
        <taxon>Bacteroidota</taxon>
        <taxon>Sphingobacteriia</taxon>
        <taxon>Sphingobacteriales</taxon>
        <taxon>Sphingobacteriaceae</taxon>
        <taxon>Pedobacter</taxon>
    </lineage>
</organism>
<evidence type="ECO:0000313" key="13">
    <source>
        <dbReference type="EMBL" id="PYF72698.1"/>
    </source>
</evidence>
<dbReference type="GO" id="GO:0015031">
    <property type="term" value="P:protein transport"/>
    <property type="evidence" value="ECO:0007669"/>
    <property type="project" value="UniProtKB-KW"/>
</dbReference>
<evidence type="ECO:0000259" key="12">
    <source>
        <dbReference type="PROSITE" id="PS52015"/>
    </source>
</evidence>
<dbReference type="SUPFAM" id="SSF74653">
    <property type="entry name" value="TolA/TonB C-terminal domain"/>
    <property type="match status" value="1"/>
</dbReference>
<feature type="domain" description="TonB C-terminal" evidence="12">
    <location>
        <begin position="188"/>
        <end position="279"/>
    </location>
</feature>
<keyword evidence="6 11" id="KW-0812">Transmembrane</keyword>
<dbReference type="InterPro" id="IPR006260">
    <property type="entry name" value="TonB/TolA_C"/>
</dbReference>
<evidence type="ECO:0000256" key="7">
    <source>
        <dbReference type="ARBA" id="ARBA00022927"/>
    </source>
</evidence>
<keyword evidence="4" id="KW-1003">Cell membrane</keyword>
<protein>
    <submittedName>
        <fullName evidence="13">Protein TonB</fullName>
    </submittedName>
</protein>
<dbReference type="EMBL" id="QKLU01000005">
    <property type="protein sequence ID" value="PYF72698.1"/>
    <property type="molecule type" value="Genomic_DNA"/>
</dbReference>
<dbReference type="Proteomes" id="UP000248198">
    <property type="component" value="Unassembled WGS sequence"/>
</dbReference>
<proteinExistence type="inferred from homology"/>
<dbReference type="PROSITE" id="PS52015">
    <property type="entry name" value="TONB_CTD"/>
    <property type="match status" value="1"/>
</dbReference>
<dbReference type="Gene3D" id="3.30.1150.10">
    <property type="match status" value="1"/>
</dbReference>
<dbReference type="AlphaFoldDB" id="A0A318UPR9"/>
<feature type="compositionally biased region" description="Low complexity" evidence="10">
    <location>
        <begin position="141"/>
        <end position="152"/>
    </location>
</feature>
<dbReference type="RefSeq" id="WP_146229849.1">
    <property type="nucleotide sequence ID" value="NZ_QKLU01000005.1"/>
</dbReference>
<comment type="caution">
    <text evidence="13">The sequence shown here is derived from an EMBL/GenBank/DDBJ whole genome shotgun (WGS) entry which is preliminary data.</text>
</comment>
<dbReference type="GO" id="GO:0098797">
    <property type="term" value="C:plasma membrane protein complex"/>
    <property type="evidence" value="ECO:0007669"/>
    <property type="project" value="TreeGrafter"/>
</dbReference>
<evidence type="ECO:0000256" key="2">
    <source>
        <dbReference type="ARBA" id="ARBA00006555"/>
    </source>
</evidence>
<dbReference type="GO" id="GO:0030288">
    <property type="term" value="C:outer membrane-bounded periplasmic space"/>
    <property type="evidence" value="ECO:0007669"/>
    <property type="project" value="InterPro"/>
</dbReference>
<gene>
    <name evidence="13" type="ORF">B0O44_10567</name>
</gene>
<accession>A0A318UPR9</accession>
<keyword evidence="5" id="KW-0997">Cell inner membrane</keyword>
<keyword evidence="7" id="KW-0653">Protein transport</keyword>
<dbReference type="PRINTS" id="PR01374">
    <property type="entry name" value="TONBPROTEIN"/>
</dbReference>
<dbReference type="NCBIfam" id="TIGR01352">
    <property type="entry name" value="tonB_Cterm"/>
    <property type="match status" value="1"/>
</dbReference>
<evidence type="ECO:0000256" key="8">
    <source>
        <dbReference type="ARBA" id="ARBA00022989"/>
    </source>
</evidence>
<evidence type="ECO:0000256" key="5">
    <source>
        <dbReference type="ARBA" id="ARBA00022519"/>
    </source>
</evidence>
<evidence type="ECO:0000256" key="9">
    <source>
        <dbReference type="ARBA" id="ARBA00023136"/>
    </source>
</evidence>
<dbReference type="GO" id="GO:0031992">
    <property type="term" value="F:energy transducer activity"/>
    <property type="evidence" value="ECO:0007669"/>
    <property type="project" value="InterPro"/>
</dbReference>
<sequence length="279" mass="30924">MLNSFNLYKKEWLNLVFKNRNQNYGAYLLRQQSSVITMRALFFASGVFILSFAGPVIYRHLKPAEEIKPLVSDRVVDVVLPSEPVKPKEEKKEPLKAEPLQEKVKTVKLPSRIVVVDKPLVEESVPDIKELEHAVIGQSNQQGPATQAQGGTEAKTSGNGSGGTAEKEDNGIYENGTSTLEVYPEFEGGMKAWAKFIQRNLRYPAMAQEEGIQGRVFVSFVVEKDGSVSNVTLIRGIGAGCDEEALRVIRKSPKWIAGVQNGQAVRVRYNMPLSFTISQ</sequence>
<dbReference type="InterPro" id="IPR051045">
    <property type="entry name" value="TonB-dependent_transducer"/>
</dbReference>
<dbReference type="InterPro" id="IPR003538">
    <property type="entry name" value="TonB"/>
</dbReference>
<dbReference type="GO" id="GO:0055085">
    <property type="term" value="P:transmembrane transport"/>
    <property type="evidence" value="ECO:0007669"/>
    <property type="project" value="InterPro"/>
</dbReference>
<dbReference type="GO" id="GO:0015891">
    <property type="term" value="P:siderophore transport"/>
    <property type="evidence" value="ECO:0007669"/>
    <property type="project" value="InterPro"/>
</dbReference>
<reference evidence="13 14" key="1">
    <citation type="submission" date="2018-06" db="EMBL/GenBank/DDBJ databases">
        <title>Genomic Encyclopedia of Archaeal and Bacterial Type Strains, Phase II (KMG-II): from individual species to whole genera.</title>
        <authorList>
            <person name="Goeker M."/>
        </authorList>
    </citation>
    <scope>NUCLEOTIDE SEQUENCE [LARGE SCALE GENOMIC DNA]</scope>
    <source>
        <strain evidence="13 14">DSM 27372</strain>
    </source>
</reference>
<evidence type="ECO:0000256" key="10">
    <source>
        <dbReference type="SAM" id="MobiDB-lite"/>
    </source>
</evidence>
<dbReference type="OrthoDB" id="649093at2"/>